<dbReference type="InterPro" id="IPR029057">
    <property type="entry name" value="PRTase-like"/>
</dbReference>
<proteinExistence type="inferred from homology"/>
<comment type="caution">
    <text evidence="3">The sequence shown here is derived from an EMBL/GenBank/DDBJ whole genome shotgun (WGS) entry which is preliminary data.</text>
</comment>
<dbReference type="SUPFAM" id="SSF53271">
    <property type="entry name" value="PRTase-like"/>
    <property type="match status" value="1"/>
</dbReference>
<keyword evidence="4" id="KW-1185">Reference proteome</keyword>
<dbReference type="InterPro" id="IPR051910">
    <property type="entry name" value="ComF/GntX_DNA_util-trans"/>
</dbReference>
<evidence type="ECO:0000256" key="1">
    <source>
        <dbReference type="ARBA" id="ARBA00008007"/>
    </source>
</evidence>
<dbReference type="Pfam" id="PF00156">
    <property type="entry name" value="Pribosyltran"/>
    <property type="match status" value="1"/>
</dbReference>
<dbReference type="CDD" id="cd06223">
    <property type="entry name" value="PRTases_typeI"/>
    <property type="match status" value="1"/>
</dbReference>
<dbReference type="PANTHER" id="PTHR47505:SF1">
    <property type="entry name" value="DNA UTILIZATION PROTEIN YHGH"/>
    <property type="match status" value="1"/>
</dbReference>
<dbReference type="Proteomes" id="UP001501594">
    <property type="component" value="Unassembled WGS sequence"/>
</dbReference>
<dbReference type="InterPro" id="IPR000836">
    <property type="entry name" value="PRTase_dom"/>
</dbReference>
<protein>
    <recommendedName>
        <fullName evidence="2">Phosphoribosyltransferase domain-containing protein</fullName>
    </recommendedName>
</protein>
<evidence type="ECO:0000259" key="2">
    <source>
        <dbReference type="Pfam" id="PF00156"/>
    </source>
</evidence>
<evidence type="ECO:0000313" key="3">
    <source>
        <dbReference type="EMBL" id="GAA4265325.1"/>
    </source>
</evidence>
<reference evidence="4" key="1">
    <citation type="journal article" date="2019" name="Int. J. Syst. Evol. Microbiol.">
        <title>The Global Catalogue of Microorganisms (GCM) 10K type strain sequencing project: providing services to taxonomists for standard genome sequencing and annotation.</title>
        <authorList>
            <consortium name="The Broad Institute Genomics Platform"/>
            <consortium name="The Broad Institute Genome Sequencing Center for Infectious Disease"/>
            <person name="Wu L."/>
            <person name="Ma J."/>
        </authorList>
    </citation>
    <scope>NUCLEOTIDE SEQUENCE [LARGE SCALE GENOMIC DNA]</scope>
    <source>
        <strain evidence="4">JCM 17442</strain>
    </source>
</reference>
<sequence length="181" mass="18487">MTGLPDGTPLVSALVYEGVVRDVVLEFKQAGRFRLAATLGPALGAALAEVGRLASPAPTGGAGPIAVLAVPPSRAGRRRRGYDPVDLVARAAGAVVARPGLAILRSSGSQKSRSRSERLRTREGTIRCPAFWAGRRVVIVDDVATTGATLVEAVRAAREAGADVVAACCLAATPLASAKNP</sequence>
<organism evidence="3 4">
    <name type="scientific">Frondihabitans peucedani</name>
    <dbReference type="NCBI Taxonomy" id="598626"/>
    <lineage>
        <taxon>Bacteria</taxon>
        <taxon>Bacillati</taxon>
        <taxon>Actinomycetota</taxon>
        <taxon>Actinomycetes</taxon>
        <taxon>Micrococcales</taxon>
        <taxon>Microbacteriaceae</taxon>
        <taxon>Frondihabitans</taxon>
    </lineage>
</organism>
<evidence type="ECO:0000313" key="4">
    <source>
        <dbReference type="Proteomes" id="UP001501594"/>
    </source>
</evidence>
<accession>A0ABP8DZC8</accession>
<comment type="similarity">
    <text evidence="1">Belongs to the ComF/GntX family.</text>
</comment>
<dbReference type="PANTHER" id="PTHR47505">
    <property type="entry name" value="DNA UTILIZATION PROTEIN YHGH"/>
    <property type="match status" value="1"/>
</dbReference>
<dbReference type="Gene3D" id="3.40.50.2020">
    <property type="match status" value="1"/>
</dbReference>
<gene>
    <name evidence="3" type="ORF">GCM10022256_09370</name>
</gene>
<dbReference type="EMBL" id="BAABAU010000001">
    <property type="protein sequence ID" value="GAA4265325.1"/>
    <property type="molecule type" value="Genomic_DNA"/>
</dbReference>
<name>A0ABP8DZC8_9MICO</name>
<feature type="domain" description="Phosphoribosyltransferase" evidence="2">
    <location>
        <begin position="132"/>
        <end position="173"/>
    </location>
</feature>